<evidence type="ECO:0000256" key="12">
    <source>
        <dbReference type="ARBA" id="ARBA00045850"/>
    </source>
</evidence>
<comment type="caution">
    <text evidence="14">The sequence shown here is derived from an EMBL/GenBank/DDBJ whole genome shotgun (WGS) entry which is preliminary data.</text>
</comment>
<keyword evidence="9" id="KW-0378">Hydrolase</keyword>
<evidence type="ECO:0000256" key="5">
    <source>
        <dbReference type="ARBA" id="ARBA00015519"/>
    </source>
</evidence>
<feature type="domain" description="DDE Tnp4" evidence="13">
    <location>
        <begin position="146"/>
        <end position="296"/>
    </location>
</feature>
<name>A0A9D3YQS4_DREPO</name>
<dbReference type="PRINTS" id="PR02086">
    <property type="entry name" value="PUTNUCHARBI1"/>
</dbReference>
<keyword evidence="6" id="KW-0963">Cytoplasm</keyword>
<dbReference type="Proteomes" id="UP000828390">
    <property type="component" value="Unassembled WGS sequence"/>
</dbReference>
<keyword evidence="7" id="KW-0540">Nuclease</keyword>
<evidence type="ECO:0000256" key="3">
    <source>
        <dbReference type="ARBA" id="ARBA00004496"/>
    </source>
</evidence>
<evidence type="ECO:0000256" key="4">
    <source>
        <dbReference type="ARBA" id="ARBA00006958"/>
    </source>
</evidence>
<dbReference type="PANTHER" id="PTHR22930">
    <property type="match status" value="1"/>
</dbReference>
<reference evidence="14" key="1">
    <citation type="journal article" date="2019" name="bioRxiv">
        <title>The Genome of the Zebra Mussel, Dreissena polymorpha: A Resource for Invasive Species Research.</title>
        <authorList>
            <person name="McCartney M.A."/>
            <person name="Auch B."/>
            <person name="Kono T."/>
            <person name="Mallez S."/>
            <person name="Zhang Y."/>
            <person name="Obille A."/>
            <person name="Becker A."/>
            <person name="Abrahante J.E."/>
            <person name="Garbe J."/>
            <person name="Badalamenti J.P."/>
            <person name="Herman A."/>
            <person name="Mangelson H."/>
            <person name="Liachko I."/>
            <person name="Sullivan S."/>
            <person name="Sone E.D."/>
            <person name="Koren S."/>
            <person name="Silverstein K.A.T."/>
            <person name="Beckman K.B."/>
            <person name="Gohl D.M."/>
        </authorList>
    </citation>
    <scope>NUCLEOTIDE SEQUENCE</scope>
    <source>
        <strain evidence="14">Duluth1</strain>
        <tissue evidence="14">Whole animal</tissue>
    </source>
</reference>
<organism evidence="14 15">
    <name type="scientific">Dreissena polymorpha</name>
    <name type="common">Zebra mussel</name>
    <name type="synonym">Mytilus polymorpha</name>
    <dbReference type="NCBI Taxonomy" id="45954"/>
    <lineage>
        <taxon>Eukaryota</taxon>
        <taxon>Metazoa</taxon>
        <taxon>Spiralia</taxon>
        <taxon>Lophotrochozoa</taxon>
        <taxon>Mollusca</taxon>
        <taxon>Bivalvia</taxon>
        <taxon>Autobranchia</taxon>
        <taxon>Heteroconchia</taxon>
        <taxon>Euheterodonta</taxon>
        <taxon>Imparidentia</taxon>
        <taxon>Neoheterodontei</taxon>
        <taxon>Myida</taxon>
        <taxon>Dreissenoidea</taxon>
        <taxon>Dreissenidae</taxon>
        <taxon>Dreissena</taxon>
    </lineage>
</organism>
<dbReference type="GO" id="GO:0005737">
    <property type="term" value="C:cytoplasm"/>
    <property type="evidence" value="ECO:0007669"/>
    <property type="project" value="UniProtKB-SubCell"/>
</dbReference>
<keyword evidence="8" id="KW-0479">Metal-binding</keyword>
<dbReference type="InterPro" id="IPR027806">
    <property type="entry name" value="HARBI1_dom"/>
</dbReference>
<keyword evidence="15" id="KW-1185">Reference proteome</keyword>
<dbReference type="PANTHER" id="PTHR22930:SF85">
    <property type="entry name" value="GH03217P-RELATED"/>
    <property type="match status" value="1"/>
</dbReference>
<evidence type="ECO:0000256" key="10">
    <source>
        <dbReference type="ARBA" id="ARBA00023242"/>
    </source>
</evidence>
<evidence type="ECO:0000313" key="14">
    <source>
        <dbReference type="EMBL" id="KAH3702836.1"/>
    </source>
</evidence>
<protein>
    <recommendedName>
        <fullName evidence="5">Putative nuclease HARBI1</fullName>
    </recommendedName>
    <alternativeName>
        <fullName evidence="11">Harbinger transposase-derived nuclease</fullName>
    </alternativeName>
</protein>
<evidence type="ECO:0000256" key="11">
    <source>
        <dbReference type="ARBA" id="ARBA00030126"/>
    </source>
</evidence>
<dbReference type="InterPro" id="IPR045249">
    <property type="entry name" value="HARBI1-like"/>
</dbReference>
<evidence type="ECO:0000313" key="15">
    <source>
        <dbReference type="Proteomes" id="UP000828390"/>
    </source>
</evidence>
<evidence type="ECO:0000256" key="1">
    <source>
        <dbReference type="ARBA" id="ARBA00001968"/>
    </source>
</evidence>
<dbReference type="GO" id="GO:0005634">
    <property type="term" value="C:nucleus"/>
    <property type="evidence" value="ECO:0007669"/>
    <property type="project" value="UniProtKB-SubCell"/>
</dbReference>
<comment type="cofactor">
    <cofactor evidence="1">
        <name>a divalent metal cation</name>
        <dbReference type="ChEBI" id="CHEBI:60240"/>
    </cofactor>
</comment>
<reference evidence="14" key="2">
    <citation type="submission" date="2020-11" db="EMBL/GenBank/DDBJ databases">
        <authorList>
            <person name="McCartney M.A."/>
            <person name="Auch B."/>
            <person name="Kono T."/>
            <person name="Mallez S."/>
            <person name="Becker A."/>
            <person name="Gohl D.M."/>
            <person name="Silverstein K.A.T."/>
            <person name="Koren S."/>
            <person name="Bechman K.B."/>
            <person name="Herman A."/>
            <person name="Abrahante J.E."/>
            <person name="Garbe J."/>
        </authorList>
    </citation>
    <scope>NUCLEOTIDE SEQUENCE</scope>
    <source>
        <strain evidence="14">Duluth1</strain>
        <tissue evidence="14">Whole animal</tissue>
    </source>
</reference>
<evidence type="ECO:0000259" key="13">
    <source>
        <dbReference type="Pfam" id="PF13359"/>
    </source>
</evidence>
<dbReference type="EMBL" id="JAIWYP010000015">
    <property type="protein sequence ID" value="KAH3702836.1"/>
    <property type="molecule type" value="Genomic_DNA"/>
</dbReference>
<dbReference type="InterPro" id="IPR026103">
    <property type="entry name" value="HARBI1_animal"/>
</dbReference>
<dbReference type="AlphaFoldDB" id="A0A9D3YQS4"/>
<accession>A0A9D3YQS4</accession>
<evidence type="ECO:0000256" key="9">
    <source>
        <dbReference type="ARBA" id="ARBA00022801"/>
    </source>
</evidence>
<comment type="function">
    <text evidence="12">Transposase-derived protein that may have nuclease activity. Does not have transposase activity.</text>
</comment>
<dbReference type="GO" id="GO:0004518">
    <property type="term" value="F:nuclease activity"/>
    <property type="evidence" value="ECO:0007669"/>
    <property type="project" value="UniProtKB-KW"/>
</dbReference>
<evidence type="ECO:0000256" key="7">
    <source>
        <dbReference type="ARBA" id="ARBA00022722"/>
    </source>
</evidence>
<dbReference type="Pfam" id="PF13359">
    <property type="entry name" value="DDE_Tnp_4"/>
    <property type="match status" value="1"/>
</dbReference>
<evidence type="ECO:0000256" key="6">
    <source>
        <dbReference type="ARBA" id="ARBA00022490"/>
    </source>
</evidence>
<comment type="similarity">
    <text evidence="4">Belongs to the HARBI1 family.</text>
</comment>
<keyword evidence="10" id="KW-0539">Nucleus</keyword>
<gene>
    <name evidence="14" type="ORF">DPMN_077862</name>
</gene>
<proteinExistence type="inferred from homology"/>
<evidence type="ECO:0000256" key="8">
    <source>
        <dbReference type="ARBA" id="ARBA00022723"/>
    </source>
</evidence>
<comment type="subcellular location">
    <subcellularLocation>
        <location evidence="3">Cytoplasm</location>
    </subcellularLocation>
    <subcellularLocation>
        <location evidence="2">Nucleus</location>
    </subcellularLocation>
</comment>
<sequence>MADVLFFFMENNARRTEREFRPRLEIGGVRDIDFVNRYRVNRTTAQELVELLGQDLARSERGGKTISPETKILVSLRFLAKGAFYSELADTHGISRSSVSRTVHNFVESVNNNLDNIRFPIDREDVVKEKRAFYNKCRLPNLVGAVDGTLIPIITPTVDEEVYVCRKGYHAINCQAIVNTSLKFISVVAKWPGSTHDGAVFENSRIKGHLDATANVVLLGDSGYALSPSLLTPIMNPRSQQEERYNRRHKRGREVVERGFGILKSRFRCLHRSGGVLPYKPHQCAALFVACCRLHNLLMDNGEEQEVDADVIEEDDNNDDPVEVVLNQRGAAVRDYYVNLN</sequence>
<dbReference type="GO" id="GO:0046872">
    <property type="term" value="F:metal ion binding"/>
    <property type="evidence" value="ECO:0007669"/>
    <property type="project" value="UniProtKB-KW"/>
</dbReference>
<dbReference type="OrthoDB" id="2415966at2759"/>
<dbReference type="GO" id="GO:0016787">
    <property type="term" value="F:hydrolase activity"/>
    <property type="evidence" value="ECO:0007669"/>
    <property type="project" value="UniProtKB-KW"/>
</dbReference>
<evidence type="ECO:0000256" key="2">
    <source>
        <dbReference type="ARBA" id="ARBA00004123"/>
    </source>
</evidence>